<evidence type="ECO:0000256" key="9">
    <source>
        <dbReference type="ARBA" id="ARBA00023065"/>
    </source>
</evidence>
<dbReference type="Gene3D" id="3.40.50.300">
    <property type="entry name" value="P-loop containing nucleotide triphosphate hydrolases"/>
    <property type="match status" value="1"/>
</dbReference>
<dbReference type="PROSITE" id="PS50893">
    <property type="entry name" value="ABC_TRANSPORTER_2"/>
    <property type="match status" value="1"/>
</dbReference>
<dbReference type="PATRIC" id="fig|1187852.3.peg.5123"/>
<dbReference type="InterPro" id="IPR003593">
    <property type="entry name" value="AAA+_ATPase"/>
</dbReference>
<dbReference type="InterPro" id="IPR003439">
    <property type="entry name" value="ABC_transporter-like_ATP-bd"/>
</dbReference>
<sequence length="252" mass="27703">MIETRDLTRRYGDTVVVDGVSLRMPERAFVSVIGANGAGKSSVLSMISRLLPMSAGRAFVDGLDVSATPGDVLARRLGILRQEHGVTARVTIRDLVAFGRYPHSKGRLTEADRARIADALAFLDLEPLAERFLDEVSGGQRQRAYIAMVLAQDTDCILLDEPLNNLDMRHAAAMMGLLRRAVDERGRTIVAVLHDINFASCYSDQIVAMRDGKVVAVGPPEEIVTPEVLRAVYGIDVEVVTVKGYRTVFFYR</sequence>
<evidence type="ECO:0000259" key="11">
    <source>
        <dbReference type="PROSITE" id="PS50893"/>
    </source>
</evidence>
<dbReference type="PANTHER" id="PTHR42771">
    <property type="entry name" value="IRON(3+)-HYDROXAMATE IMPORT ATP-BINDING PROTEIN FHUC"/>
    <property type="match status" value="1"/>
</dbReference>
<feature type="domain" description="ABC transporter" evidence="11">
    <location>
        <begin position="2"/>
        <end position="236"/>
    </location>
</feature>
<dbReference type="GO" id="GO:0005886">
    <property type="term" value="C:plasma membrane"/>
    <property type="evidence" value="ECO:0007669"/>
    <property type="project" value="UniProtKB-SubCell"/>
</dbReference>
<proteinExistence type="inferred from homology"/>
<gene>
    <name evidence="12" type="ORF">VQ03_07875</name>
</gene>
<evidence type="ECO:0000256" key="4">
    <source>
        <dbReference type="ARBA" id="ARBA00022475"/>
    </source>
</evidence>
<keyword evidence="7 12" id="KW-0067">ATP-binding</keyword>
<comment type="caution">
    <text evidence="12">The sequence shown here is derived from an EMBL/GenBank/DDBJ whole genome shotgun (WGS) entry which is preliminary data.</text>
</comment>
<keyword evidence="13" id="KW-1185">Reference proteome</keyword>
<keyword evidence="8" id="KW-0408">Iron</keyword>
<evidence type="ECO:0000313" key="13">
    <source>
        <dbReference type="Proteomes" id="UP000036449"/>
    </source>
</evidence>
<dbReference type="RefSeq" id="WP_048450327.1">
    <property type="nucleotide sequence ID" value="NZ_LABZ01000045.1"/>
</dbReference>
<name>A0A0J6T827_9HYPH</name>
<evidence type="ECO:0000256" key="2">
    <source>
        <dbReference type="ARBA" id="ARBA00005417"/>
    </source>
</evidence>
<dbReference type="GO" id="GO:0005524">
    <property type="term" value="F:ATP binding"/>
    <property type="evidence" value="ECO:0007669"/>
    <property type="project" value="UniProtKB-KW"/>
</dbReference>
<dbReference type="FunFam" id="3.40.50.300:FF:000134">
    <property type="entry name" value="Iron-enterobactin ABC transporter ATP-binding protein"/>
    <property type="match status" value="1"/>
</dbReference>
<keyword evidence="4" id="KW-1003">Cell membrane</keyword>
<protein>
    <submittedName>
        <fullName evidence="12">Iron ABC transporter ATP-binding protein</fullName>
    </submittedName>
</protein>
<dbReference type="InterPro" id="IPR027417">
    <property type="entry name" value="P-loop_NTPase"/>
</dbReference>
<dbReference type="EMBL" id="LABZ01000045">
    <property type="protein sequence ID" value="KMO43530.1"/>
    <property type="molecule type" value="Genomic_DNA"/>
</dbReference>
<keyword evidence="10" id="KW-0472">Membrane</keyword>
<evidence type="ECO:0000256" key="10">
    <source>
        <dbReference type="ARBA" id="ARBA00023136"/>
    </source>
</evidence>
<keyword evidence="6" id="KW-0547">Nucleotide-binding</keyword>
<dbReference type="SMART" id="SM00382">
    <property type="entry name" value="AAA"/>
    <property type="match status" value="1"/>
</dbReference>
<dbReference type="GO" id="GO:0016887">
    <property type="term" value="F:ATP hydrolysis activity"/>
    <property type="evidence" value="ECO:0007669"/>
    <property type="project" value="InterPro"/>
</dbReference>
<keyword evidence="3" id="KW-0813">Transport</keyword>
<evidence type="ECO:0000256" key="1">
    <source>
        <dbReference type="ARBA" id="ARBA00004202"/>
    </source>
</evidence>
<dbReference type="SUPFAM" id="SSF52540">
    <property type="entry name" value="P-loop containing nucleoside triphosphate hydrolases"/>
    <property type="match status" value="1"/>
</dbReference>
<dbReference type="OrthoDB" id="9810077at2"/>
<keyword evidence="9" id="KW-0406">Ion transport</keyword>
<evidence type="ECO:0000313" key="12">
    <source>
        <dbReference type="EMBL" id="KMO43530.1"/>
    </source>
</evidence>
<dbReference type="InterPro" id="IPR051535">
    <property type="entry name" value="Siderophore_ABC-ATPase"/>
</dbReference>
<organism evidence="12 13">
    <name type="scientific">Methylobacterium tarhaniae</name>
    <dbReference type="NCBI Taxonomy" id="1187852"/>
    <lineage>
        <taxon>Bacteria</taxon>
        <taxon>Pseudomonadati</taxon>
        <taxon>Pseudomonadota</taxon>
        <taxon>Alphaproteobacteria</taxon>
        <taxon>Hyphomicrobiales</taxon>
        <taxon>Methylobacteriaceae</taxon>
        <taxon>Methylobacterium</taxon>
    </lineage>
</organism>
<evidence type="ECO:0000256" key="6">
    <source>
        <dbReference type="ARBA" id="ARBA00022741"/>
    </source>
</evidence>
<dbReference type="Proteomes" id="UP000036449">
    <property type="component" value="Unassembled WGS sequence"/>
</dbReference>
<dbReference type="GO" id="GO:0006826">
    <property type="term" value="P:iron ion transport"/>
    <property type="evidence" value="ECO:0007669"/>
    <property type="project" value="UniProtKB-KW"/>
</dbReference>
<evidence type="ECO:0000256" key="7">
    <source>
        <dbReference type="ARBA" id="ARBA00022840"/>
    </source>
</evidence>
<evidence type="ECO:0000256" key="8">
    <source>
        <dbReference type="ARBA" id="ARBA00023004"/>
    </source>
</evidence>
<evidence type="ECO:0000256" key="3">
    <source>
        <dbReference type="ARBA" id="ARBA00022448"/>
    </source>
</evidence>
<accession>A0A0J6T827</accession>
<keyword evidence="5" id="KW-0410">Iron transport</keyword>
<dbReference type="Pfam" id="PF00005">
    <property type="entry name" value="ABC_tran"/>
    <property type="match status" value="1"/>
</dbReference>
<comment type="subcellular location">
    <subcellularLocation>
        <location evidence="1">Cell membrane</location>
        <topology evidence="1">Peripheral membrane protein</topology>
    </subcellularLocation>
</comment>
<dbReference type="CDD" id="cd03214">
    <property type="entry name" value="ABC_Iron-Siderophores_B12_Hemin"/>
    <property type="match status" value="1"/>
</dbReference>
<comment type="similarity">
    <text evidence="2">Belongs to the ABC transporter superfamily.</text>
</comment>
<reference evidence="12 13" key="1">
    <citation type="submission" date="2015-03" db="EMBL/GenBank/DDBJ databases">
        <title>Genome sequencing of Methylobacterium tarhaniae DSM 25844.</title>
        <authorList>
            <person name="Chaudhry V."/>
            <person name="Patil P.B."/>
        </authorList>
    </citation>
    <scope>NUCLEOTIDE SEQUENCE [LARGE SCALE GENOMIC DNA]</scope>
    <source>
        <strain evidence="12 13">DSM 25844</strain>
    </source>
</reference>
<evidence type="ECO:0000256" key="5">
    <source>
        <dbReference type="ARBA" id="ARBA00022496"/>
    </source>
</evidence>
<dbReference type="PANTHER" id="PTHR42771:SF3">
    <property type="entry name" value="PETROBACTIN IMPORT ATP-BINDING PROTEIN YCLP"/>
    <property type="match status" value="1"/>
</dbReference>
<dbReference type="AlphaFoldDB" id="A0A0J6T827"/>